<protein>
    <recommendedName>
        <fullName evidence="3">EB domain-containing protein</fullName>
    </recommendedName>
</protein>
<keyword evidence="2" id="KW-1185">Reference proteome</keyword>
<comment type="caution">
    <text evidence="1">The sequence shown here is derived from an EMBL/GenBank/DDBJ whole genome shotgun (WGS) entry which is preliminary data.</text>
</comment>
<evidence type="ECO:0008006" key="3">
    <source>
        <dbReference type="Google" id="ProtNLM"/>
    </source>
</evidence>
<dbReference type="AlphaFoldDB" id="A0A9Q0MD82"/>
<proteinExistence type="predicted"/>
<organism evidence="1 2">
    <name type="scientific">Blomia tropicalis</name>
    <name type="common">Mite</name>
    <dbReference type="NCBI Taxonomy" id="40697"/>
    <lineage>
        <taxon>Eukaryota</taxon>
        <taxon>Metazoa</taxon>
        <taxon>Ecdysozoa</taxon>
        <taxon>Arthropoda</taxon>
        <taxon>Chelicerata</taxon>
        <taxon>Arachnida</taxon>
        <taxon>Acari</taxon>
        <taxon>Acariformes</taxon>
        <taxon>Sarcoptiformes</taxon>
        <taxon>Astigmata</taxon>
        <taxon>Glycyphagoidea</taxon>
        <taxon>Echimyopodidae</taxon>
        <taxon>Blomia</taxon>
    </lineage>
</organism>
<accession>A0A9Q0MD82</accession>
<dbReference type="Proteomes" id="UP001142055">
    <property type="component" value="Chromosome 1"/>
</dbReference>
<sequence length="139" mass="15916">MIDTELMIKTNTDESFNNKKMELSEMKRNLIIRSIRSARFTNYLVNGTKNMSSLNCVVQSDCPSSAVCFDDHCSCPIGMYWDDSHNSCHTVPCLVVKDNKSIVDDDVYVCTYAVCVYATLLLQLNRSHFNHRRSSMRTN</sequence>
<evidence type="ECO:0000313" key="1">
    <source>
        <dbReference type="EMBL" id="KAJ6223741.1"/>
    </source>
</evidence>
<name>A0A9Q0MD82_BLOTA</name>
<evidence type="ECO:0000313" key="2">
    <source>
        <dbReference type="Proteomes" id="UP001142055"/>
    </source>
</evidence>
<reference evidence="1" key="1">
    <citation type="submission" date="2022-12" db="EMBL/GenBank/DDBJ databases">
        <title>Genome assemblies of Blomia tropicalis.</title>
        <authorList>
            <person name="Cui Y."/>
        </authorList>
    </citation>
    <scope>NUCLEOTIDE SEQUENCE</scope>
    <source>
        <tissue evidence="1">Adult mites</tissue>
    </source>
</reference>
<dbReference type="EMBL" id="JAPWDV010000001">
    <property type="protein sequence ID" value="KAJ6223741.1"/>
    <property type="molecule type" value="Genomic_DNA"/>
</dbReference>
<gene>
    <name evidence="1" type="ORF">RDWZM_002286</name>
</gene>